<protein>
    <submittedName>
        <fullName evidence="3">Uncharacterized protein</fullName>
    </submittedName>
</protein>
<evidence type="ECO:0000313" key="3">
    <source>
        <dbReference type="EMBL" id="KAH0568465.1"/>
    </source>
</evidence>
<keyword evidence="2" id="KW-0812">Transmembrane</keyword>
<comment type="caution">
    <text evidence="3">The sequence shown here is derived from an EMBL/GenBank/DDBJ whole genome shotgun (WGS) entry which is preliminary data.</text>
</comment>
<feature type="compositionally biased region" description="Basic and acidic residues" evidence="1">
    <location>
        <begin position="10"/>
        <end position="27"/>
    </location>
</feature>
<keyword evidence="4" id="KW-1185">Reference proteome</keyword>
<name>A0AAV7J624_COTGL</name>
<dbReference type="AlphaFoldDB" id="A0AAV7J624"/>
<evidence type="ECO:0000256" key="2">
    <source>
        <dbReference type="SAM" id="Phobius"/>
    </source>
</evidence>
<accession>A0AAV7J624</accession>
<evidence type="ECO:0000313" key="4">
    <source>
        <dbReference type="Proteomes" id="UP000826195"/>
    </source>
</evidence>
<organism evidence="3 4">
    <name type="scientific">Cotesia glomerata</name>
    <name type="common">Lepidopteran parasitic wasp</name>
    <name type="synonym">Apanteles glomeratus</name>
    <dbReference type="NCBI Taxonomy" id="32391"/>
    <lineage>
        <taxon>Eukaryota</taxon>
        <taxon>Metazoa</taxon>
        <taxon>Ecdysozoa</taxon>
        <taxon>Arthropoda</taxon>
        <taxon>Hexapoda</taxon>
        <taxon>Insecta</taxon>
        <taxon>Pterygota</taxon>
        <taxon>Neoptera</taxon>
        <taxon>Endopterygota</taxon>
        <taxon>Hymenoptera</taxon>
        <taxon>Apocrita</taxon>
        <taxon>Ichneumonoidea</taxon>
        <taxon>Braconidae</taxon>
        <taxon>Microgastrinae</taxon>
        <taxon>Cotesia</taxon>
    </lineage>
</organism>
<dbReference type="EMBL" id="JAHXZJ010000001">
    <property type="protein sequence ID" value="KAH0568465.1"/>
    <property type="molecule type" value="Genomic_DNA"/>
</dbReference>
<feature type="transmembrane region" description="Helical" evidence="2">
    <location>
        <begin position="75"/>
        <end position="96"/>
    </location>
</feature>
<keyword evidence="2" id="KW-1133">Transmembrane helix</keyword>
<gene>
    <name evidence="3" type="ORF">KQX54_020998</name>
</gene>
<keyword evidence="2" id="KW-0472">Membrane</keyword>
<feature type="region of interest" description="Disordered" evidence="1">
    <location>
        <begin position="1"/>
        <end position="44"/>
    </location>
</feature>
<reference evidence="3 4" key="1">
    <citation type="journal article" date="2021" name="J. Hered.">
        <title>A chromosome-level genome assembly of the parasitoid wasp, Cotesia glomerata (Hymenoptera: Braconidae).</title>
        <authorList>
            <person name="Pinto B.J."/>
            <person name="Weis J.J."/>
            <person name="Gamble T."/>
            <person name="Ode P.J."/>
            <person name="Paul R."/>
            <person name="Zaspel J.M."/>
        </authorList>
    </citation>
    <scope>NUCLEOTIDE SEQUENCE [LARGE SCALE GENOMIC DNA]</scope>
    <source>
        <strain evidence="3">CgM1</strain>
    </source>
</reference>
<sequence>MGKDAVLSNQERREQREREKDRERQEHQPGSAINPLSSPLCWGKTTPSLTRTRIYCRGSSSRSVPFHGELIRGRFGAAGGYCSVLIMIMMMMMMMINTKDWMPQISSGRKRECRGCGHRVDL</sequence>
<evidence type="ECO:0000256" key="1">
    <source>
        <dbReference type="SAM" id="MobiDB-lite"/>
    </source>
</evidence>
<dbReference type="Proteomes" id="UP000826195">
    <property type="component" value="Unassembled WGS sequence"/>
</dbReference>
<proteinExistence type="predicted"/>